<evidence type="ECO:0000256" key="1">
    <source>
        <dbReference type="SAM" id="MobiDB-lite"/>
    </source>
</evidence>
<sequence>MSCRPAMCLAKDQCSEFSHLSLLQFQAYVKDAEKRSAKEKKQTKLPGGSSEKRSRWQEPGSETPWASRNELGGQAPSVPSPAPELAVGGVSLRVALRSAPPLVPSEVPSPTVPGPSTEFSGLCGVSVCAAPLPSVALRVLPRPVDVGVDPGGTVVSQAAATSWPSFSEDVDEVFDGIPSGEAGTLDEEDVTSFCELITSVRESLGLPMPSSIASTLQTGVERTSGTSRPGPTPLVLPCSPLAL</sequence>
<keyword evidence="3" id="KW-1185">Reference proteome</keyword>
<evidence type="ECO:0000313" key="3">
    <source>
        <dbReference type="Proteomes" id="UP000324222"/>
    </source>
</evidence>
<organism evidence="2 3">
    <name type="scientific">Portunus trituberculatus</name>
    <name type="common">Swimming crab</name>
    <name type="synonym">Neptunus trituberculatus</name>
    <dbReference type="NCBI Taxonomy" id="210409"/>
    <lineage>
        <taxon>Eukaryota</taxon>
        <taxon>Metazoa</taxon>
        <taxon>Ecdysozoa</taxon>
        <taxon>Arthropoda</taxon>
        <taxon>Crustacea</taxon>
        <taxon>Multicrustacea</taxon>
        <taxon>Malacostraca</taxon>
        <taxon>Eumalacostraca</taxon>
        <taxon>Eucarida</taxon>
        <taxon>Decapoda</taxon>
        <taxon>Pleocyemata</taxon>
        <taxon>Brachyura</taxon>
        <taxon>Eubrachyura</taxon>
        <taxon>Portunoidea</taxon>
        <taxon>Portunidae</taxon>
        <taxon>Portuninae</taxon>
        <taxon>Portunus</taxon>
    </lineage>
</organism>
<comment type="caution">
    <text evidence="2">The sequence shown here is derived from an EMBL/GenBank/DDBJ whole genome shotgun (WGS) entry which is preliminary data.</text>
</comment>
<dbReference type="EMBL" id="VSRR010009189">
    <property type="protein sequence ID" value="MPC49934.1"/>
    <property type="molecule type" value="Genomic_DNA"/>
</dbReference>
<feature type="compositionally biased region" description="Basic and acidic residues" evidence="1">
    <location>
        <begin position="33"/>
        <end position="42"/>
    </location>
</feature>
<accession>A0A5B7G0D7</accession>
<feature type="region of interest" description="Disordered" evidence="1">
    <location>
        <begin position="33"/>
        <end position="84"/>
    </location>
</feature>
<name>A0A5B7G0D7_PORTR</name>
<gene>
    <name evidence="2" type="ORF">E2C01_043751</name>
</gene>
<reference evidence="2 3" key="1">
    <citation type="submission" date="2019-05" db="EMBL/GenBank/DDBJ databases">
        <title>Another draft genome of Portunus trituberculatus and its Hox gene families provides insights of decapod evolution.</title>
        <authorList>
            <person name="Jeong J.-H."/>
            <person name="Song I."/>
            <person name="Kim S."/>
            <person name="Choi T."/>
            <person name="Kim D."/>
            <person name="Ryu S."/>
            <person name="Kim W."/>
        </authorList>
    </citation>
    <scope>NUCLEOTIDE SEQUENCE [LARGE SCALE GENOMIC DNA]</scope>
    <source>
        <tissue evidence="2">Muscle</tissue>
    </source>
</reference>
<proteinExistence type="predicted"/>
<dbReference type="Proteomes" id="UP000324222">
    <property type="component" value="Unassembled WGS sequence"/>
</dbReference>
<dbReference type="AlphaFoldDB" id="A0A5B7G0D7"/>
<protein>
    <submittedName>
        <fullName evidence="2">Uncharacterized protein</fullName>
    </submittedName>
</protein>
<evidence type="ECO:0000313" key="2">
    <source>
        <dbReference type="EMBL" id="MPC49934.1"/>
    </source>
</evidence>